<proteinExistence type="inferred from homology"/>
<dbReference type="Proteomes" id="UP000027222">
    <property type="component" value="Unassembled WGS sequence"/>
</dbReference>
<dbReference type="AlphaFoldDB" id="A0A067T4U3"/>
<feature type="chain" id="PRO_5001646548" description="NAD(P)-binding domain-containing protein" evidence="3">
    <location>
        <begin position="23"/>
        <end position="231"/>
    </location>
</feature>
<dbReference type="InterPro" id="IPR002347">
    <property type="entry name" value="SDR_fam"/>
</dbReference>
<dbReference type="SUPFAM" id="SSF51735">
    <property type="entry name" value="NAD(P)-binding Rossmann-fold domains"/>
    <property type="match status" value="1"/>
</dbReference>
<evidence type="ECO:0000256" key="2">
    <source>
        <dbReference type="ARBA" id="ARBA00023002"/>
    </source>
</evidence>
<gene>
    <name evidence="4" type="ORF">GALMADRAFT_71414</name>
</gene>
<dbReference type="InterPro" id="IPR036291">
    <property type="entry name" value="NAD(P)-bd_dom_sf"/>
</dbReference>
<dbReference type="Pfam" id="PF00106">
    <property type="entry name" value="adh_short"/>
    <property type="match status" value="1"/>
</dbReference>
<keyword evidence="2" id="KW-0560">Oxidoreductase</keyword>
<accession>A0A067T4U3</accession>
<organism evidence="4 5">
    <name type="scientific">Galerina marginata (strain CBS 339.88)</name>
    <dbReference type="NCBI Taxonomy" id="685588"/>
    <lineage>
        <taxon>Eukaryota</taxon>
        <taxon>Fungi</taxon>
        <taxon>Dikarya</taxon>
        <taxon>Basidiomycota</taxon>
        <taxon>Agaricomycotina</taxon>
        <taxon>Agaricomycetes</taxon>
        <taxon>Agaricomycetidae</taxon>
        <taxon>Agaricales</taxon>
        <taxon>Agaricineae</taxon>
        <taxon>Strophariaceae</taxon>
        <taxon>Galerina</taxon>
    </lineage>
</organism>
<reference evidence="5" key="1">
    <citation type="journal article" date="2014" name="Proc. Natl. Acad. Sci. U.S.A.">
        <title>Extensive sampling of basidiomycete genomes demonstrates inadequacy of the white-rot/brown-rot paradigm for wood decay fungi.</title>
        <authorList>
            <person name="Riley R."/>
            <person name="Salamov A.A."/>
            <person name="Brown D.W."/>
            <person name="Nagy L.G."/>
            <person name="Floudas D."/>
            <person name="Held B.W."/>
            <person name="Levasseur A."/>
            <person name="Lombard V."/>
            <person name="Morin E."/>
            <person name="Otillar R."/>
            <person name="Lindquist E.A."/>
            <person name="Sun H."/>
            <person name="LaButti K.M."/>
            <person name="Schmutz J."/>
            <person name="Jabbour D."/>
            <person name="Luo H."/>
            <person name="Baker S.E."/>
            <person name="Pisabarro A.G."/>
            <person name="Walton J.D."/>
            <person name="Blanchette R.A."/>
            <person name="Henrissat B."/>
            <person name="Martin F."/>
            <person name="Cullen D."/>
            <person name="Hibbett D.S."/>
            <person name="Grigoriev I.V."/>
        </authorList>
    </citation>
    <scope>NUCLEOTIDE SEQUENCE [LARGE SCALE GENOMIC DNA]</scope>
    <source>
        <strain evidence="5">CBS 339.88</strain>
    </source>
</reference>
<evidence type="ECO:0008006" key="6">
    <source>
        <dbReference type="Google" id="ProtNLM"/>
    </source>
</evidence>
<dbReference type="PANTHER" id="PTHR43669">
    <property type="entry name" value="5-KETO-D-GLUCONATE 5-REDUCTASE"/>
    <property type="match status" value="1"/>
</dbReference>
<evidence type="ECO:0000313" key="5">
    <source>
        <dbReference type="Proteomes" id="UP000027222"/>
    </source>
</evidence>
<sequence length="231" mass="25309">MPSSNLVAFILGAGTNVGAALAAKLHENGYRVALGSRNPKVAETGNEAYFEVKVYVQNRQSIESAFDIVVEKLGPVSVVIYNGTFLAASVHIPENNIDFLSLTDEDYQESAAIGLGMFTAARKALSSFRQPVHRDHPKSFIITGNILPFDQYAPPNFYALGVQKTLQARFAATAAKAYEAENIQFYYATLVSETGGIPALSIFVKSGPAHAKVYWDLINNEKQEDWNHQYA</sequence>
<keyword evidence="5" id="KW-1185">Reference proteome</keyword>
<dbReference type="PANTHER" id="PTHR43669:SF4">
    <property type="entry name" value="SHORT-CHAIN DEHYDROGENASE"/>
    <property type="match status" value="1"/>
</dbReference>
<evidence type="ECO:0000313" key="4">
    <source>
        <dbReference type="EMBL" id="KDR74023.1"/>
    </source>
</evidence>
<dbReference type="GO" id="GO:0016491">
    <property type="term" value="F:oxidoreductase activity"/>
    <property type="evidence" value="ECO:0007669"/>
    <property type="project" value="UniProtKB-KW"/>
</dbReference>
<dbReference type="Gene3D" id="3.40.50.720">
    <property type="entry name" value="NAD(P)-binding Rossmann-like Domain"/>
    <property type="match status" value="1"/>
</dbReference>
<feature type="signal peptide" evidence="3">
    <location>
        <begin position="1"/>
        <end position="22"/>
    </location>
</feature>
<evidence type="ECO:0000256" key="1">
    <source>
        <dbReference type="ARBA" id="ARBA00006484"/>
    </source>
</evidence>
<dbReference type="HOGENOM" id="CLU_103010_0_0_1"/>
<name>A0A067T4U3_GALM3</name>
<dbReference type="EMBL" id="KL142384">
    <property type="protein sequence ID" value="KDR74023.1"/>
    <property type="molecule type" value="Genomic_DNA"/>
</dbReference>
<keyword evidence="3" id="KW-0732">Signal</keyword>
<dbReference type="OrthoDB" id="5336600at2759"/>
<comment type="similarity">
    <text evidence="1">Belongs to the short-chain dehydrogenases/reductases (SDR) family.</text>
</comment>
<protein>
    <recommendedName>
        <fullName evidence="6">NAD(P)-binding domain-containing protein</fullName>
    </recommendedName>
</protein>
<evidence type="ECO:0000256" key="3">
    <source>
        <dbReference type="SAM" id="SignalP"/>
    </source>
</evidence>